<comment type="caution">
    <text evidence="10">Lacks conserved residue(s) required for the propagation of feature annotation.</text>
</comment>
<evidence type="ECO:0000313" key="13">
    <source>
        <dbReference type="Proteomes" id="UP000019147"/>
    </source>
</evidence>
<dbReference type="Pfam" id="PF01725">
    <property type="entry name" value="Ham1p_like"/>
    <property type="match status" value="1"/>
</dbReference>
<dbReference type="PANTHER" id="PTHR11067:SF9">
    <property type="entry name" value="INOSINE TRIPHOSPHATE PYROPHOSPHATASE"/>
    <property type="match status" value="1"/>
</dbReference>
<comment type="cofactor">
    <cofactor evidence="10">
        <name>Mg(2+)</name>
        <dbReference type="ChEBI" id="CHEBI:18420"/>
    </cofactor>
    <text evidence="10">Binds 1 Mg(2+) ion per subunit.</text>
</comment>
<dbReference type="GO" id="GO:0005829">
    <property type="term" value="C:cytosol"/>
    <property type="evidence" value="ECO:0007669"/>
    <property type="project" value="TreeGrafter"/>
</dbReference>
<dbReference type="eggNOG" id="COG0127">
    <property type="taxonomic scope" value="Bacteria"/>
</dbReference>
<dbReference type="GO" id="GO:0035870">
    <property type="term" value="F:dITP diphosphatase activity"/>
    <property type="evidence" value="ECO:0007669"/>
    <property type="project" value="UniProtKB-UniRule"/>
</dbReference>
<dbReference type="SUPFAM" id="SSF52972">
    <property type="entry name" value="ITPase-like"/>
    <property type="match status" value="1"/>
</dbReference>
<dbReference type="EMBL" id="CP015840">
    <property type="protein sequence ID" value="ANG66046.1"/>
    <property type="molecule type" value="Genomic_DNA"/>
</dbReference>
<dbReference type="InterPro" id="IPR029001">
    <property type="entry name" value="ITPase-like_fam"/>
</dbReference>
<accession>A0A173DYR3</accession>
<dbReference type="EC" id="3.6.1.66" evidence="10"/>
<dbReference type="STRING" id="1143323.M787_001755"/>
<feature type="binding site" evidence="10">
    <location>
        <begin position="7"/>
        <end position="12"/>
    </location>
    <ligand>
        <name>substrate</name>
    </ligand>
</feature>
<dbReference type="Gene3D" id="3.90.950.10">
    <property type="match status" value="1"/>
</dbReference>
<evidence type="ECO:0000256" key="8">
    <source>
        <dbReference type="ARBA" id="ARBA00051875"/>
    </source>
</evidence>
<evidence type="ECO:0000256" key="1">
    <source>
        <dbReference type="ARBA" id="ARBA00008023"/>
    </source>
</evidence>
<dbReference type="InterPro" id="IPR020922">
    <property type="entry name" value="dITP/XTP_pyrophosphatase"/>
</dbReference>
<feature type="binding site" evidence="10">
    <location>
        <position position="71"/>
    </location>
    <ligand>
        <name>substrate</name>
    </ligand>
</feature>
<feature type="binding site" evidence="10">
    <location>
        <position position="177"/>
    </location>
    <ligand>
        <name>substrate</name>
    </ligand>
</feature>
<keyword evidence="7 10" id="KW-0546">Nucleotide metabolism</keyword>
<dbReference type="NCBIfam" id="TIGR00042">
    <property type="entry name" value="RdgB/HAM1 family non-canonical purine NTP pyrophosphatase"/>
    <property type="match status" value="1"/>
</dbReference>
<evidence type="ECO:0000256" key="4">
    <source>
        <dbReference type="ARBA" id="ARBA00022741"/>
    </source>
</evidence>
<feature type="binding site" evidence="10">
    <location>
        <begin position="154"/>
        <end position="157"/>
    </location>
    <ligand>
        <name>substrate</name>
    </ligand>
</feature>
<dbReference type="GeneID" id="81478029"/>
<dbReference type="GO" id="GO:0017111">
    <property type="term" value="F:ribonucleoside triphosphate phosphatase activity"/>
    <property type="evidence" value="ECO:0007669"/>
    <property type="project" value="InterPro"/>
</dbReference>
<dbReference type="RefSeq" id="WP_021828747.1">
    <property type="nucleotide sequence ID" value="NZ_CP015840.1"/>
</dbReference>
<gene>
    <name evidence="12" type="ORF">M787_001755</name>
</gene>
<dbReference type="GO" id="GO:0036220">
    <property type="term" value="F:ITP diphosphatase activity"/>
    <property type="evidence" value="ECO:0007669"/>
    <property type="project" value="UniProtKB-UniRule"/>
</dbReference>
<dbReference type="PANTHER" id="PTHR11067">
    <property type="entry name" value="INOSINE TRIPHOSPHATE PYROPHOSPHATASE/HAM1 PROTEIN"/>
    <property type="match status" value="1"/>
</dbReference>
<dbReference type="OrthoDB" id="9807456at2"/>
<dbReference type="FunFam" id="3.90.950.10:FF:000001">
    <property type="entry name" value="dITP/XTP pyrophosphatase"/>
    <property type="match status" value="1"/>
</dbReference>
<comment type="function">
    <text evidence="10">Pyrophosphatase that catalyzes the hydrolysis of nucleoside triphosphates to their monophosphate derivatives, with a high preference for the non-canonical purine nucleotides XTP (xanthosine triphosphate), dITP (deoxyinosine triphosphate) and ITP. Seems to function as a house-cleaning enzyme that removes non-canonical purine nucleotides from the nucleotide pool, thus preventing their incorporation into DNA/RNA and avoiding chromosomal lesions.</text>
</comment>
<dbReference type="HAMAP" id="MF_01405">
    <property type="entry name" value="Non_canon_purine_NTPase"/>
    <property type="match status" value="1"/>
</dbReference>
<dbReference type="GO" id="GO:0000166">
    <property type="term" value="F:nucleotide binding"/>
    <property type="evidence" value="ECO:0007669"/>
    <property type="project" value="UniProtKB-KW"/>
</dbReference>
<sequence length="206" mass="23106">MKIVIASSHGYKIRETKAFLKHIGDFDIFSLTDFPDYCAPKETGSFPEENALAKGLHAAQELHSWVIADDTMLMVPALHGLPGKLSATFAGENATDKDHCKHLLKQMQHLESIVDRSAYFECCIVLASPQGQFFKARGICEGYISHQEKGSSGFGYDSLFLKYDYKHTFAELSEEVKNQVSHRAKALQKLTPYLQNLLESSLVFRS</sequence>
<evidence type="ECO:0000256" key="10">
    <source>
        <dbReference type="HAMAP-Rule" id="MF_01405"/>
    </source>
</evidence>
<evidence type="ECO:0000256" key="7">
    <source>
        <dbReference type="ARBA" id="ARBA00023080"/>
    </source>
</evidence>
<comment type="catalytic activity">
    <reaction evidence="8 10">
        <text>dITP + H2O = dIMP + diphosphate + H(+)</text>
        <dbReference type="Rhea" id="RHEA:28342"/>
        <dbReference type="ChEBI" id="CHEBI:15377"/>
        <dbReference type="ChEBI" id="CHEBI:15378"/>
        <dbReference type="ChEBI" id="CHEBI:33019"/>
        <dbReference type="ChEBI" id="CHEBI:61194"/>
        <dbReference type="ChEBI" id="CHEBI:61382"/>
        <dbReference type="EC" id="3.6.1.66"/>
    </reaction>
</comment>
<keyword evidence="3 10" id="KW-0479">Metal-binding</keyword>
<evidence type="ECO:0000256" key="5">
    <source>
        <dbReference type="ARBA" id="ARBA00022801"/>
    </source>
</evidence>
<dbReference type="GO" id="GO:0046872">
    <property type="term" value="F:metal ion binding"/>
    <property type="evidence" value="ECO:0007669"/>
    <property type="project" value="UniProtKB-KW"/>
</dbReference>
<organism evidence="12 13">
    <name type="scientific">Chlamydia gallinacea 08-1274/3</name>
    <dbReference type="NCBI Taxonomy" id="1143323"/>
    <lineage>
        <taxon>Bacteria</taxon>
        <taxon>Pseudomonadati</taxon>
        <taxon>Chlamydiota</taxon>
        <taxon>Chlamydiia</taxon>
        <taxon>Chlamydiales</taxon>
        <taxon>Chlamydiaceae</taxon>
        <taxon>Chlamydia/Chlamydophila group</taxon>
        <taxon>Chlamydia</taxon>
    </lineage>
</organism>
<keyword evidence="5 10" id="KW-0378">Hydrolase</keyword>
<keyword evidence="6 10" id="KW-0460">Magnesium</keyword>
<dbReference type="GO" id="GO:0036222">
    <property type="term" value="F:XTP diphosphatase activity"/>
    <property type="evidence" value="ECO:0007669"/>
    <property type="project" value="UniProtKB-UniRule"/>
</dbReference>
<evidence type="ECO:0000256" key="3">
    <source>
        <dbReference type="ARBA" id="ARBA00022723"/>
    </source>
</evidence>
<comment type="catalytic activity">
    <reaction evidence="10">
        <text>ITP + H2O = IMP + diphosphate + H(+)</text>
        <dbReference type="Rhea" id="RHEA:29399"/>
        <dbReference type="ChEBI" id="CHEBI:15377"/>
        <dbReference type="ChEBI" id="CHEBI:15378"/>
        <dbReference type="ChEBI" id="CHEBI:33019"/>
        <dbReference type="ChEBI" id="CHEBI:58053"/>
        <dbReference type="ChEBI" id="CHEBI:61402"/>
        <dbReference type="EC" id="3.6.1.66"/>
    </reaction>
</comment>
<dbReference type="GO" id="GO:0009117">
    <property type="term" value="P:nucleotide metabolic process"/>
    <property type="evidence" value="ECO:0007669"/>
    <property type="project" value="UniProtKB-KW"/>
</dbReference>
<dbReference type="GO" id="GO:0009146">
    <property type="term" value="P:purine nucleoside triphosphate catabolic process"/>
    <property type="evidence" value="ECO:0007669"/>
    <property type="project" value="UniProtKB-UniRule"/>
</dbReference>
<evidence type="ECO:0000256" key="6">
    <source>
        <dbReference type="ARBA" id="ARBA00022842"/>
    </source>
</evidence>
<evidence type="ECO:0000256" key="11">
    <source>
        <dbReference type="RuleBase" id="RU003781"/>
    </source>
</evidence>
<protein>
    <recommendedName>
        <fullName evidence="10">dITP/XTP pyrophosphatase</fullName>
        <ecNumber evidence="10">3.6.1.66</ecNumber>
    </recommendedName>
    <alternativeName>
        <fullName evidence="10">Non-canonical purine NTP pyrophosphatase</fullName>
    </alternativeName>
    <alternativeName>
        <fullName evidence="10">Non-standard purine NTP pyrophosphatase</fullName>
    </alternativeName>
    <alternativeName>
        <fullName evidence="10">Nucleoside-triphosphate diphosphatase</fullName>
    </alternativeName>
    <alternativeName>
        <fullName evidence="10">Nucleoside-triphosphate pyrophosphatase</fullName>
        <shortName evidence="10">NTPase</shortName>
    </alternativeName>
</protein>
<proteinExistence type="inferred from homology"/>
<dbReference type="CDD" id="cd00515">
    <property type="entry name" value="HAM1"/>
    <property type="match status" value="1"/>
</dbReference>
<feature type="binding site" evidence="10">
    <location>
        <position position="70"/>
    </location>
    <ligand>
        <name>Mg(2+)</name>
        <dbReference type="ChEBI" id="CHEBI:18420"/>
    </ligand>
</feature>
<reference evidence="12 13" key="1">
    <citation type="journal article" date="2014" name="Syst. Appl. Microbiol.">
        <title>Evidence for the existence of two new members of the family Chlamydiaceae and proposal of Chlamydia avium sp. nov. and Chlamydia gallinacea sp. nov.</title>
        <authorList>
            <person name="Sachse K."/>
            <person name="Laroucau K."/>
            <person name="Riege K."/>
            <person name="Wehner S."/>
            <person name="Dilcher M."/>
            <person name="Creasy H.H."/>
            <person name="Weidmann M."/>
            <person name="Myers G."/>
            <person name="Vorimore F."/>
            <person name="Vicari N."/>
            <person name="Magnino S."/>
            <person name="Liebler-Tenorio E."/>
            <person name="Ruettger A."/>
            <person name="Bavoil P.M."/>
            <person name="Hufert F.T."/>
            <person name="Rossello-Mora R."/>
            <person name="Marz M."/>
        </authorList>
    </citation>
    <scope>NUCLEOTIDE SEQUENCE [LARGE SCALE GENOMIC DNA]</scope>
    <source>
        <strain evidence="12 13">08-1274/3</strain>
    </source>
</reference>
<comment type="similarity">
    <text evidence="1 10 11">Belongs to the HAM1 NTPase family.</text>
</comment>
<comment type="catalytic activity">
    <reaction evidence="9 10">
        <text>XTP + H2O = XMP + diphosphate + H(+)</text>
        <dbReference type="Rhea" id="RHEA:28610"/>
        <dbReference type="ChEBI" id="CHEBI:15377"/>
        <dbReference type="ChEBI" id="CHEBI:15378"/>
        <dbReference type="ChEBI" id="CHEBI:33019"/>
        <dbReference type="ChEBI" id="CHEBI:57464"/>
        <dbReference type="ChEBI" id="CHEBI:61314"/>
        <dbReference type="EC" id="3.6.1.66"/>
    </reaction>
</comment>
<dbReference type="AlphaFoldDB" id="A0A173DYR3"/>
<dbReference type="Proteomes" id="UP000019147">
    <property type="component" value="Chromosome"/>
</dbReference>
<keyword evidence="4 10" id="KW-0547">Nucleotide-binding</keyword>
<feature type="active site" description="Proton acceptor" evidence="10">
    <location>
        <position position="70"/>
    </location>
</feature>
<evidence type="ECO:0000313" key="12">
    <source>
        <dbReference type="EMBL" id="ANG66046.1"/>
    </source>
</evidence>
<dbReference type="KEGG" id="cgz:M787_001755"/>
<comment type="subunit">
    <text evidence="2 10">Homodimer.</text>
</comment>
<feature type="binding site" evidence="10">
    <location>
        <begin position="182"/>
        <end position="183"/>
    </location>
    <ligand>
        <name>substrate</name>
    </ligand>
</feature>
<evidence type="ECO:0000256" key="9">
    <source>
        <dbReference type="ARBA" id="ARBA00052017"/>
    </source>
</evidence>
<evidence type="ECO:0000256" key="2">
    <source>
        <dbReference type="ARBA" id="ARBA00011738"/>
    </source>
</evidence>
<dbReference type="InterPro" id="IPR002637">
    <property type="entry name" value="RdgB/HAM1"/>
</dbReference>
<name>A0A173DYR3_9CHLA</name>